<organism evidence="1 2">
    <name type="scientific">Mycteria americana</name>
    <name type="common">Wood stork</name>
    <dbReference type="NCBI Taxonomy" id="33587"/>
    <lineage>
        <taxon>Eukaryota</taxon>
        <taxon>Metazoa</taxon>
        <taxon>Chordata</taxon>
        <taxon>Craniata</taxon>
        <taxon>Vertebrata</taxon>
        <taxon>Euteleostomi</taxon>
        <taxon>Archelosauria</taxon>
        <taxon>Archosauria</taxon>
        <taxon>Dinosauria</taxon>
        <taxon>Saurischia</taxon>
        <taxon>Theropoda</taxon>
        <taxon>Coelurosauria</taxon>
        <taxon>Aves</taxon>
        <taxon>Neognathae</taxon>
        <taxon>Neoaves</taxon>
        <taxon>Aequornithes</taxon>
        <taxon>Ciconiiformes</taxon>
        <taxon>Ciconiidae</taxon>
        <taxon>Mycteria</taxon>
    </lineage>
</organism>
<comment type="caution">
    <text evidence="1">The sequence shown here is derived from an EMBL/GenBank/DDBJ whole genome shotgun (WGS) entry which is preliminary data.</text>
</comment>
<name>A0AAN7PIQ8_MYCAM</name>
<dbReference type="EMBL" id="JAUNZN010000003">
    <property type="protein sequence ID" value="KAK4824091.1"/>
    <property type="molecule type" value="Genomic_DNA"/>
</dbReference>
<accession>A0AAN7PIQ8</accession>
<evidence type="ECO:0000313" key="2">
    <source>
        <dbReference type="Proteomes" id="UP001333110"/>
    </source>
</evidence>
<protein>
    <submittedName>
        <fullName evidence="1">Uncharacterized protein</fullName>
    </submittedName>
</protein>
<dbReference type="AlphaFoldDB" id="A0AAN7PIQ8"/>
<reference evidence="1 2" key="1">
    <citation type="journal article" date="2023" name="J. Hered.">
        <title>Chromosome-level genome of the wood stork (Mycteria americana) provides insight into avian chromosome evolution.</title>
        <authorList>
            <person name="Flamio R. Jr."/>
            <person name="Ramstad K.M."/>
        </authorList>
    </citation>
    <scope>NUCLEOTIDE SEQUENCE [LARGE SCALE GENOMIC DNA]</scope>
    <source>
        <strain evidence="1">JAX WOST 10</strain>
    </source>
</reference>
<gene>
    <name evidence="1" type="ORF">QYF61_010602</name>
</gene>
<proteinExistence type="predicted"/>
<evidence type="ECO:0000313" key="1">
    <source>
        <dbReference type="EMBL" id="KAK4824091.1"/>
    </source>
</evidence>
<dbReference type="Proteomes" id="UP001333110">
    <property type="component" value="Unassembled WGS sequence"/>
</dbReference>
<keyword evidence="2" id="KW-1185">Reference proteome</keyword>
<sequence>MAFSWLQGKAGGGLFSSTSTDQDHRIIESQNHLGWKRPLRSSSPTVNLTLPSPPLNHVPQHHIYTSFKYLQRWSLNHFPQQTVPMLDHHFSKETFPNIQSKPPLARVEAISSHPITRYLGEETNTHLTTPSFQVVVESNKVSPQPPLLQTKQTQFPQPLLIRLDFQRAIMPLNDLSAGKEACSMQVNQSHRSCVILYRAVKSMKAMDGDSTTSLGSLFQCLTTLSVKKFFLISNLNLPWHNLRPFPLVLSLVTWEKRPTPTSLQPTFRLNNPSSLSRSSQDLCSRPFTSFVGHTPAPQCLSCSEGPKTEHSI</sequence>